<name>A0ABV8WQU7_9BACI</name>
<dbReference type="RefSeq" id="WP_390248688.1">
    <property type="nucleotide sequence ID" value="NZ_JBHSDT010000001.1"/>
</dbReference>
<dbReference type="Pfam" id="PF00005">
    <property type="entry name" value="ABC_tran"/>
    <property type="match status" value="2"/>
</dbReference>
<evidence type="ECO:0000256" key="1">
    <source>
        <dbReference type="ARBA" id="ARBA00022741"/>
    </source>
</evidence>
<dbReference type="InterPro" id="IPR051309">
    <property type="entry name" value="ABCF_ATPase"/>
</dbReference>
<dbReference type="Gene3D" id="3.40.50.300">
    <property type="entry name" value="P-loop containing nucleotide triphosphate hydrolases"/>
    <property type="match status" value="2"/>
</dbReference>
<organism evidence="6 7">
    <name type="scientific">Gracilibacillus xinjiangensis</name>
    <dbReference type="NCBI Taxonomy" id="1193282"/>
    <lineage>
        <taxon>Bacteria</taxon>
        <taxon>Bacillati</taxon>
        <taxon>Bacillota</taxon>
        <taxon>Bacilli</taxon>
        <taxon>Bacillales</taxon>
        <taxon>Bacillaceae</taxon>
        <taxon>Gracilibacillus</taxon>
    </lineage>
</organism>
<dbReference type="PANTHER" id="PTHR42855">
    <property type="entry name" value="ABC TRANSPORTER ATP-BINDING SUBUNIT"/>
    <property type="match status" value="1"/>
</dbReference>
<keyword evidence="2 6" id="KW-0067">ATP-binding</keyword>
<dbReference type="InterPro" id="IPR037118">
    <property type="entry name" value="Val-tRNA_synth_C_sf"/>
</dbReference>
<dbReference type="PROSITE" id="PS00211">
    <property type="entry name" value="ABC_TRANSPORTER_1"/>
    <property type="match status" value="2"/>
</dbReference>
<dbReference type="InterPro" id="IPR003593">
    <property type="entry name" value="AAA+_ATPase"/>
</dbReference>
<gene>
    <name evidence="6" type="ORF">ACFOY7_01560</name>
</gene>
<dbReference type="InterPro" id="IPR032524">
    <property type="entry name" value="ABC_tran_C"/>
</dbReference>
<feature type="coiled-coil region" evidence="3">
    <location>
        <begin position="249"/>
        <end position="276"/>
    </location>
</feature>
<dbReference type="EMBL" id="JBHSDT010000001">
    <property type="protein sequence ID" value="MFC4401785.1"/>
    <property type="molecule type" value="Genomic_DNA"/>
</dbReference>
<dbReference type="Proteomes" id="UP001595882">
    <property type="component" value="Unassembled WGS sequence"/>
</dbReference>
<evidence type="ECO:0000313" key="7">
    <source>
        <dbReference type="Proteomes" id="UP001595882"/>
    </source>
</evidence>
<comment type="caution">
    <text evidence="6">The sequence shown here is derived from an EMBL/GenBank/DDBJ whole genome shotgun (WGS) entry which is preliminary data.</text>
</comment>
<dbReference type="InterPro" id="IPR032781">
    <property type="entry name" value="ABC_tran_Xtn"/>
</dbReference>
<dbReference type="SUPFAM" id="SSF52540">
    <property type="entry name" value="P-loop containing nucleoside triphosphate hydrolases"/>
    <property type="match status" value="2"/>
</dbReference>
<dbReference type="GO" id="GO:0005524">
    <property type="term" value="F:ATP binding"/>
    <property type="evidence" value="ECO:0007669"/>
    <property type="project" value="UniProtKB-KW"/>
</dbReference>
<protein>
    <submittedName>
        <fullName evidence="6">ABC-F family ATP-binding cassette domain-containing protein</fullName>
    </submittedName>
</protein>
<dbReference type="InterPro" id="IPR027417">
    <property type="entry name" value="P-loop_NTPase"/>
</dbReference>
<dbReference type="PROSITE" id="PS50893">
    <property type="entry name" value="ABC_TRANSPORTER_2"/>
    <property type="match status" value="2"/>
</dbReference>
<dbReference type="Pfam" id="PF12848">
    <property type="entry name" value="ABC_tran_Xtn"/>
    <property type="match status" value="1"/>
</dbReference>
<feature type="domain" description="ABC transporter" evidence="5">
    <location>
        <begin position="331"/>
        <end position="555"/>
    </location>
</feature>
<dbReference type="InterPro" id="IPR017871">
    <property type="entry name" value="ABC_transporter-like_CS"/>
</dbReference>
<feature type="domain" description="ABC transporter" evidence="5">
    <location>
        <begin position="4"/>
        <end position="264"/>
    </location>
</feature>
<dbReference type="Pfam" id="PF16326">
    <property type="entry name" value="ABC_tran_CTD"/>
    <property type="match status" value="1"/>
</dbReference>
<keyword evidence="7" id="KW-1185">Reference proteome</keyword>
<keyword evidence="3" id="KW-0175">Coiled coil</keyword>
<accession>A0ABV8WQU7</accession>
<reference evidence="7" key="1">
    <citation type="journal article" date="2019" name="Int. J. Syst. Evol. Microbiol.">
        <title>The Global Catalogue of Microorganisms (GCM) 10K type strain sequencing project: providing services to taxonomists for standard genome sequencing and annotation.</title>
        <authorList>
            <consortium name="The Broad Institute Genomics Platform"/>
            <consortium name="The Broad Institute Genome Sequencing Center for Infectious Disease"/>
            <person name="Wu L."/>
            <person name="Ma J."/>
        </authorList>
    </citation>
    <scope>NUCLEOTIDE SEQUENCE [LARGE SCALE GENOMIC DNA]</scope>
    <source>
        <strain evidence="7">CCUG 37865</strain>
    </source>
</reference>
<evidence type="ECO:0000256" key="4">
    <source>
        <dbReference type="SAM" id="MobiDB-lite"/>
    </source>
</evidence>
<sequence>MIYLQVNNLTKRFGAELILSNIKLEIKQHDRIAIVGRNGAGKSTLLNIISGQLSYDEGEIHKPKEVTLGYLAQHSGLDSAETIWDEMLKIFEHFIKEEKKLRQMEQQMGDPDLIEDQEKYQQLLSNYDQKQEAFKTAGGYQYEAEIKAVLNGLDFPESMWGTSIATLSGGQKTRLALGKLLLTKPDVLILDEPTNHLDIQTLTWLENYINNYNGAVVIVSHDRYFLDKTVNIVYEISRQESAKFHGNYSKYLDQKAANYERDLKQYEKQQTEIKKMEDFIQKNLVRASTTKRAQSRRKQLEKMEVMDKPLGDEGSAKFSFSIDRRSGNDVLKINDLAFRYESSEPYIFSNLNINLSRGESMALVGPNGVGKSTLLKNIIGQLDPAKGTIQLGANVQIGYYDQEQTLLHEKKTVLNELWDDYALMNEKDIRTILGNFLFSGDDVLRPVSALSGGEKARLALAKLMMEKANFLLLDEPTNHLDLDSKEILEAALVDYPGTILFVSHDRYFINKLATQVLEMQANKTTVYLGDYDYYLEKKQEEAQLKELQKEELVEASKQQTKSDFKKEKELKKAERKKQRRIEEIESEVEQLEEELSRNEELLCDPEVYQDHEKSLELTDKSGQIKATIERLMEEWERLHED</sequence>
<dbReference type="CDD" id="cd03221">
    <property type="entry name" value="ABCF_EF-3"/>
    <property type="match status" value="2"/>
</dbReference>
<evidence type="ECO:0000259" key="5">
    <source>
        <dbReference type="PROSITE" id="PS50893"/>
    </source>
</evidence>
<evidence type="ECO:0000256" key="3">
    <source>
        <dbReference type="SAM" id="Coils"/>
    </source>
</evidence>
<evidence type="ECO:0000256" key="2">
    <source>
        <dbReference type="ARBA" id="ARBA00022840"/>
    </source>
</evidence>
<dbReference type="InterPro" id="IPR003439">
    <property type="entry name" value="ABC_transporter-like_ATP-bd"/>
</dbReference>
<evidence type="ECO:0000313" key="6">
    <source>
        <dbReference type="EMBL" id="MFC4401785.1"/>
    </source>
</evidence>
<dbReference type="SMART" id="SM00382">
    <property type="entry name" value="AAA"/>
    <property type="match status" value="2"/>
</dbReference>
<feature type="compositionally biased region" description="Basic and acidic residues" evidence="4">
    <location>
        <begin position="556"/>
        <end position="572"/>
    </location>
</feature>
<dbReference type="Gene3D" id="1.10.287.380">
    <property type="entry name" value="Valyl-tRNA synthetase, C-terminal domain"/>
    <property type="match status" value="1"/>
</dbReference>
<proteinExistence type="predicted"/>
<feature type="region of interest" description="Disordered" evidence="4">
    <location>
        <begin position="556"/>
        <end position="576"/>
    </location>
</feature>
<keyword evidence="1" id="KW-0547">Nucleotide-binding</keyword>
<dbReference type="PANTHER" id="PTHR42855:SF2">
    <property type="entry name" value="DRUG RESISTANCE ABC TRANSPORTER,ATP-BINDING PROTEIN"/>
    <property type="match status" value="1"/>
</dbReference>